<dbReference type="EMBL" id="GBRH01216139">
    <property type="protein sequence ID" value="JAD81756.1"/>
    <property type="molecule type" value="Transcribed_RNA"/>
</dbReference>
<name>A0A0A9D1R7_ARUDO</name>
<dbReference type="AlphaFoldDB" id="A0A0A9D1R7"/>
<organism evidence="1">
    <name type="scientific">Arundo donax</name>
    <name type="common">Giant reed</name>
    <name type="synonym">Donax arundinaceus</name>
    <dbReference type="NCBI Taxonomy" id="35708"/>
    <lineage>
        <taxon>Eukaryota</taxon>
        <taxon>Viridiplantae</taxon>
        <taxon>Streptophyta</taxon>
        <taxon>Embryophyta</taxon>
        <taxon>Tracheophyta</taxon>
        <taxon>Spermatophyta</taxon>
        <taxon>Magnoliopsida</taxon>
        <taxon>Liliopsida</taxon>
        <taxon>Poales</taxon>
        <taxon>Poaceae</taxon>
        <taxon>PACMAD clade</taxon>
        <taxon>Arundinoideae</taxon>
        <taxon>Arundineae</taxon>
        <taxon>Arundo</taxon>
    </lineage>
</organism>
<accession>A0A0A9D1R7</accession>
<protein>
    <submittedName>
        <fullName evidence="1">Uncharacterized protein</fullName>
    </submittedName>
</protein>
<sequence length="81" mass="9171">MFGLFGRHSIPLTMNESWSCLYLVALRYHAGNISKLSYRRKTCSINRVQLSLQKCFYPGIVGICVALCFCACRANACESER</sequence>
<reference evidence="1" key="1">
    <citation type="submission" date="2014-09" db="EMBL/GenBank/DDBJ databases">
        <authorList>
            <person name="Magalhaes I.L.F."/>
            <person name="Oliveira U."/>
            <person name="Santos F.R."/>
            <person name="Vidigal T.H.D.A."/>
            <person name="Brescovit A.D."/>
            <person name="Santos A.J."/>
        </authorList>
    </citation>
    <scope>NUCLEOTIDE SEQUENCE</scope>
    <source>
        <tissue evidence="1">Shoot tissue taken approximately 20 cm above the soil surface</tissue>
    </source>
</reference>
<reference evidence="1" key="2">
    <citation type="journal article" date="2015" name="Data Brief">
        <title>Shoot transcriptome of the giant reed, Arundo donax.</title>
        <authorList>
            <person name="Barrero R.A."/>
            <person name="Guerrero F.D."/>
            <person name="Moolhuijzen P."/>
            <person name="Goolsby J.A."/>
            <person name="Tidwell J."/>
            <person name="Bellgard S.E."/>
            <person name="Bellgard M.I."/>
        </authorList>
    </citation>
    <scope>NUCLEOTIDE SEQUENCE</scope>
    <source>
        <tissue evidence="1">Shoot tissue taken approximately 20 cm above the soil surface</tissue>
    </source>
</reference>
<evidence type="ECO:0000313" key="1">
    <source>
        <dbReference type="EMBL" id="JAD81756.1"/>
    </source>
</evidence>
<proteinExistence type="predicted"/>